<keyword evidence="5" id="KW-0378">Hydrolase</keyword>
<keyword evidence="3" id="KW-0479">Metal-binding</keyword>
<dbReference type="GO" id="GO:0015074">
    <property type="term" value="P:DNA integration"/>
    <property type="evidence" value="ECO:0007669"/>
    <property type="project" value="UniProtKB-KW"/>
</dbReference>
<dbReference type="GO" id="GO:0006310">
    <property type="term" value="P:DNA recombination"/>
    <property type="evidence" value="ECO:0007669"/>
    <property type="project" value="UniProtKB-KW"/>
</dbReference>
<evidence type="ECO:0000256" key="11">
    <source>
        <dbReference type="SAM" id="MobiDB-lite"/>
    </source>
</evidence>
<keyword evidence="9" id="KW-0808">Transferase</keyword>
<dbReference type="PANTHER" id="PTHR42648:SF11">
    <property type="entry name" value="TRANSPOSON TY4-P GAG-POL POLYPROTEIN"/>
    <property type="match status" value="1"/>
</dbReference>
<dbReference type="GO" id="GO:0004519">
    <property type="term" value="F:endonuclease activity"/>
    <property type="evidence" value="ECO:0007669"/>
    <property type="project" value="UniProtKB-KW"/>
</dbReference>
<dbReference type="InterPro" id="IPR039537">
    <property type="entry name" value="Retrotran_Ty1/copia-like"/>
</dbReference>
<feature type="region of interest" description="Disordered" evidence="11">
    <location>
        <begin position="150"/>
        <end position="194"/>
    </location>
</feature>
<dbReference type="GO" id="GO:0046872">
    <property type="term" value="F:metal ion binding"/>
    <property type="evidence" value="ECO:0007669"/>
    <property type="project" value="UniProtKB-KW"/>
</dbReference>
<name>F8PNF7_SERL3</name>
<dbReference type="GO" id="GO:0003964">
    <property type="term" value="F:RNA-directed DNA polymerase activity"/>
    <property type="evidence" value="ECO:0007669"/>
    <property type="project" value="UniProtKB-KW"/>
</dbReference>
<evidence type="ECO:0000313" key="13">
    <source>
        <dbReference type="EMBL" id="EGO03139.1"/>
    </source>
</evidence>
<evidence type="ECO:0000256" key="4">
    <source>
        <dbReference type="ARBA" id="ARBA00022759"/>
    </source>
</evidence>
<feature type="domain" description="Retroviral polymerase SH3-like" evidence="12">
    <location>
        <begin position="91"/>
        <end position="148"/>
    </location>
</feature>
<feature type="compositionally biased region" description="Polar residues" evidence="11">
    <location>
        <begin position="152"/>
        <end position="165"/>
    </location>
</feature>
<keyword evidence="9" id="KW-0239">DNA-directed DNA polymerase</keyword>
<evidence type="ECO:0000256" key="3">
    <source>
        <dbReference type="ARBA" id="ARBA00022723"/>
    </source>
</evidence>
<feature type="region of interest" description="Disordered" evidence="11">
    <location>
        <begin position="217"/>
        <end position="264"/>
    </location>
</feature>
<dbReference type="Pfam" id="PF25597">
    <property type="entry name" value="SH3_retrovirus"/>
    <property type="match status" value="1"/>
</dbReference>
<sequence length="282" mass="32840">MDIFPKTQSEALERYKQWKEDVQTFFRTHLGEENFTPLYDSKLPKSFWVDAMQTAAYITARSPASGLHGETPYEILFKRRVDPTLFCPFRCQAYALIPKDKRQGKFYSKGRKAIMIGYTHGKQAYKLLDTEKQTVFSSWHVIFNESGKVQKDNTAPWNTDTSTDQWEGHIPENVHHPDQNTLEEDDPDPRIRDPNELQIEPYQHEDVLRAVGAPDQLRHPPQQFLQPRPEHWPSSERKPKVESQSVGGQPLNIQPADVEKSPNTARQPVHWISFWKAYNLQE</sequence>
<evidence type="ECO:0000313" key="14">
    <source>
        <dbReference type="Proteomes" id="UP000008063"/>
    </source>
</evidence>
<keyword evidence="14" id="KW-1185">Reference proteome</keyword>
<evidence type="ECO:0000256" key="6">
    <source>
        <dbReference type="ARBA" id="ARBA00022842"/>
    </source>
</evidence>
<keyword evidence="7" id="KW-0229">DNA integration</keyword>
<keyword evidence="10" id="KW-0233">DNA recombination</keyword>
<feature type="compositionally biased region" description="Basic and acidic residues" evidence="11">
    <location>
        <begin position="228"/>
        <end position="241"/>
    </location>
</feature>
<protein>
    <recommendedName>
        <fullName evidence="12">Retroviral polymerase SH3-like domain-containing protein</fullName>
    </recommendedName>
</protein>
<keyword evidence="4" id="KW-0255">Endonuclease</keyword>
<evidence type="ECO:0000256" key="7">
    <source>
        <dbReference type="ARBA" id="ARBA00022908"/>
    </source>
</evidence>
<gene>
    <name evidence="13" type="ORF">SERLA73DRAFT_70586</name>
</gene>
<proteinExistence type="predicted"/>
<evidence type="ECO:0000256" key="5">
    <source>
        <dbReference type="ARBA" id="ARBA00022801"/>
    </source>
</evidence>
<dbReference type="InterPro" id="IPR057670">
    <property type="entry name" value="SH3_retrovirus"/>
</dbReference>
<organism evidence="14">
    <name type="scientific">Serpula lacrymans var. lacrymans (strain S7.3)</name>
    <name type="common">Dry rot fungus</name>
    <dbReference type="NCBI Taxonomy" id="936435"/>
    <lineage>
        <taxon>Eukaryota</taxon>
        <taxon>Fungi</taxon>
        <taxon>Dikarya</taxon>
        <taxon>Basidiomycota</taxon>
        <taxon>Agaricomycotina</taxon>
        <taxon>Agaricomycetes</taxon>
        <taxon>Agaricomycetidae</taxon>
        <taxon>Boletales</taxon>
        <taxon>Coniophorineae</taxon>
        <taxon>Serpulaceae</taxon>
        <taxon>Serpula</taxon>
    </lineage>
</organism>
<dbReference type="HOGENOM" id="CLU_085149_0_2_1"/>
<dbReference type="Proteomes" id="UP000008063">
    <property type="component" value="Unassembled WGS sequence"/>
</dbReference>
<feature type="compositionally biased region" description="Basic and acidic residues" evidence="11">
    <location>
        <begin position="166"/>
        <end position="178"/>
    </location>
</feature>
<dbReference type="GO" id="GO:0003887">
    <property type="term" value="F:DNA-directed DNA polymerase activity"/>
    <property type="evidence" value="ECO:0007669"/>
    <property type="project" value="UniProtKB-KW"/>
</dbReference>
<keyword evidence="6" id="KW-0460">Magnesium</keyword>
<keyword evidence="8" id="KW-0695">RNA-directed DNA polymerase</keyword>
<evidence type="ECO:0000256" key="9">
    <source>
        <dbReference type="ARBA" id="ARBA00022932"/>
    </source>
</evidence>
<dbReference type="AlphaFoldDB" id="F8PNF7"/>
<dbReference type="EMBL" id="GL945476">
    <property type="protein sequence ID" value="EGO03139.1"/>
    <property type="molecule type" value="Genomic_DNA"/>
</dbReference>
<keyword evidence="2" id="KW-0540">Nuclease</keyword>
<dbReference type="GO" id="GO:0016787">
    <property type="term" value="F:hydrolase activity"/>
    <property type="evidence" value="ECO:0007669"/>
    <property type="project" value="UniProtKB-KW"/>
</dbReference>
<evidence type="ECO:0000259" key="12">
    <source>
        <dbReference type="Pfam" id="PF25597"/>
    </source>
</evidence>
<evidence type="ECO:0000256" key="1">
    <source>
        <dbReference type="ARBA" id="ARBA00022695"/>
    </source>
</evidence>
<evidence type="ECO:0000256" key="8">
    <source>
        <dbReference type="ARBA" id="ARBA00022918"/>
    </source>
</evidence>
<reference evidence="14" key="1">
    <citation type="journal article" date="2011" name="Science">
        <title>The plant cell wall-decomposing machinery underlies the functional diversity of forest fungi.</title>
        <authorList>
            <person name="Eastwood D.C."/>
            <person name="Floudas D."/>
            <person name="Binder M."/>
            <person name="Majcherczyk A."/>
            <person name="Schneider P."/>
            <person name="Aerts A."/>
            <person name="Asiegbu F.O."/>
            <person name="Baker S.E."/>
            <person name="Barry K."/>
            <person name="Bendiksby M."/>
            <person name="Blumentritt M."/>
            <person name="Coutinho P.M."/>
            <person name="Cullen D."/>
            <person name="de Vries R.P."/>
            <person name="Gathman A."/>
            <person name="Goodell B."/>
            <person name="Henrissat B."/>
            <person name="Ihrmark K."/>
            <person name="Kauserud H."/>
            <person name="Kohler A."/>
            <person name="LaButti K."/>
            <person name="Lapidus A."/>
            <person name="Lavin J.L."/>
            <person name="Lee Y.-H."/>
            <person name="Lindquist E."/>
            <person name="Lilly W."/>
            <person name="Lucas S."/>
            <person name="Morin E."/>
            <person name="Murat C."/>
            <person name="Oguiza J.A."/>
            <person name="Park J."/>
            <person name="Pisabarro A.G."/>
            <person name="Riley R."/>
            <person name="Rosling A."/>
            <person name="Salamov A."/>
            <person name="Schmidt O."/>
            <person name="Schmutz J."/>
            <person name="Skrede I."/>
            <person name="Stenlid J."/>
            <person name="Wiebenga A."/>
            <person name="Xie X."/>
            <person name="Kuees U."/>
            <person name="Hibbett D.S."/>
            <person name="Hoffmeister D."/>
            <person name="Hoegberg N."/>
            <person name="Martin F."/>
            <person name="Grigoriev I.V."/>
            <person name="Watkinson S.C."/>
        </authorList>
    </citation>
    <scope>NUCLEOTIDE SEQUENCE [LARGE SCALE GENOMIC DNA]</scope>
    <source>
        <strain evidence="14">strain S7.3</strain>
    </source>
</reference>
<dbReference type="PANTHER" id="PTHR42648">
    <property type="entry name" value="TRANSPOSASE, PUTATIVE-RELATED"/>
    <property type="match status" value="1"/>
</dbReference>
<dbReference type="STRING" id="936435.F8PNF7"/>
<dbReference type="InParanoid" id="F8PNF7"/>
<accession>F8PNF7</accession>
<evidence type="ECO:0000256" key="2">
    <source>
        <dbReference type="ARBA" id="ARBA00022722"/>
    </source>
</evidence>
<evidence type="ECO:0000256" key="10">
    <source>
        <dbReference type="ARBA" id="ARBA00023172"/>
    </source>
</evidence>
<keyword evidence="1" id="KW-0548">Nucleotidyltransferase</keyword>